<dbReference type="InterPro" id="IPR011032">
    <property type="entry name" value="GroES-like_sf"/>
</dbReference>
<dbReference type="PANTHER" id="PTHR43677">
    <property type="entry name" value="SHORT-CHAIN DEHYDROGENASE/REDUCTASE"/>
    <property type="match status" value="1"/>
</dbReference>
<name>Q6LW08_PHOPR</name>
<evidence type="ECO:0000313" key="3">
    <source>
        <dbReference type="Proteomes" id="UP000000593"/>
    </source>
</evidence>
<dbReference type="Gene3D" id="3.40.50.720">
    <property type="entry name" value="NAD(P)-binding Rossmann-like Domain"/>
    <property type="match status" value="1"/>
</dbReference>
<dbReference type="InterPro" id="IPR036291">
    <property type="entry name" value="NAD(P)-bd_dom_sf"/>
</dbReference>
<dbReference type="InterPro" id="IPR013149">
    <property type="entry name" value="ADH-like_C"/>
</dbReference>
<dbReference type="NCBIfam" id="TIGR02823">
    <property type="entry name" value="oxido_YhdH"/>
    <property type="match status" value="1"/>
</dbReference>
<dbReference type="InterPro" id="IPR014188">
    <property type="entry name" value="Acrylyl-CoA_reductase_AcuI"/>
</dbReference>
<keyword evidence="3" id="KW-1185">Reference proteome</keyword>
<dbReference type="Pfam" id="PF00107">
    <property type="entry name" value="ADH_zinc_N"/>
    <property type="match status" value="1"/>
</dbReference>
<dbReference type="SUPFAM" id="SSF51735">
    <property type="entry name" value="NAD(P)-binding Rossmann-fold domains"/>
    <property type="match status" value="1"/>
</dbReference>
<dbReference type="CDD" id="cd08288">
    <property type="entry name" value="MDR_yhdh"/>
    <property type="match status" value="1"/>
</dbReference>
<gene>
    <name evidence="2" type="primary">STM3376</name>
    <name evidence="2" type="ordered locus">PBPRA0062</name>
</gene>
<dbReference type="Pfam" id="PF08240">
    <property type="entry name" value="ADH_N"/>
    <property type="match status" value="1"/>
</dbReference>
<dbReference type="SMART" id="SM00829">
    <property type="entry name" value="PKS_ER"/>
    <property type="match status" value="1"/>
</dbReference>
<evidence type="ECO:0000313" key="2">
    <source>
        <dbReference type="EMBL" id="CAG18517.1"/>
    </source>
</evidence>
<proteinExistence type="predicted"/>
<dbReference type="KEGG" id="ppr:PBPRA0062"/>
<sequence length="356" mass="38340">MTMFHFIHSYIKATLCTYSTPPFINTRSTPMFKALVLDQEEKKTIAGIRQVDESELPEGDVLIDVDYSSLNYKDGLAITGKGRIVRQFPMVPGIDLTGRVLESSDDRYQVGDAVVLTGWGVGEGHWGGMAEKARLNADWLVPLPENLDGKQAMMIGTAGLTSMLCVQALIDAGVTPESGEVVVTGASGGVGSVAVTLLAQLGYQVAAVTGRSEVNGPLLKKLGASRIIERSEFEEPARPLEKQLWAGAVDTVGSKVLTKVLAQMDYNGAVAACGLAGGFDLPTTVMPFILRNVRLQGVDSVSCPFEKRQQAWKKLTELLPASYYQQACREVSLEEVAECAEDITNGQITGRVVIKL</sequence>
<dbReference type="EMBL" id="CR378663">
    <property type="protein sequence ID" value="CAG18517.1"/>
    <property type="molecule type" value="Genomic_DNA"/>
</dbReference>
<dbReference type="InterPro" id="IPR020843">
    <property type="entry name" value="ER"/>
</dbReference>
<dbReference type="HOGENOM" id="CLU_026673_26_3_6"/>
<accession>Q6LW08</accession>
<dbReference type="Gene3D" id="3.90.180.10">
    <property type="entry name" value="Medium-chain alcohol dehydrogenases, catalytic domain"/>
    <property type="match status" value="1"/>
</dbReference>
<dbReference type="GO" id="GO:0043957">
    <property type="term" value="F:acryloyl-CoA reductase (NADPH) activity"/>
    <property type="evidence" value="ECO:0007669"/>
    <property type="project" value="TreeGrafter"/>
</dbReference>
<dbReference type="InterPro" id="IPR051397">
    <property type="entry name" value="Zn-ADH-like_protein"/>
</dbReference>
<feature type="domain" description="Enoyl reductase (ER)" evidence="1">
    <location>
        <begin position="47"/>
        <end position="354"/>
    </location>
</feature>
<dbReference type="PANTHER" id="PTHR43677:SF1">
    <property type="entry name" value="ACRYLYL-COA REDUCTASE ACUI-RELATED"/>
    <property type="match status" value="1"/>
</dbReference>
<dbReference type="SUPFAM" id="SSF50129">
    <property type="entry name" value="GroES-like"/>
    <property type="match status" value="1"/>
</dbReference>
<dbReference type="Proteomes" id="UP000000593">
    <property type="component" value="Chromosome 1"/>
</dbReference>
<dbReference type="eggNOG" id="COG0604">
    <property type="taxonomic scope" value="Bacteria"/>
</dbReference>
<dbReference type="InterPro" id="IPR013154">
    <property type="entry name" value="ADH-like_N"/>
</dbReference>
<protein>
    <submittedName>
        <fullName evidence="2">Zinc-binding alcohol dehydrogenase</fullName>
    </submittedName>
</protein>
<dbReference type="AlphaFoldDB" id="Q6LW08"/>
<organism evidence="2 3">
    <name type="scientific">Photobacterium profundum (strain SS9)</name>
    <dbReference type="NCBI Taxonomy" id="298386"/>
    <lineage>
        <taxon>Bacteria</taxon>
        <taxon>Pseudomonadati</taxon>
        <taxon>Pseudomonadota</taxon>
        <taxon>Gammaproteobacteria</taxon>
        <taxon>Vibrionales</taxon>
        <taxon>Vibrionaceae</taxon>
        <taxon>Photobacterium</taxon>
    </lineage>
</organism>
<reference evidence="3" key="1">
    <citation type="journal article" date="2005" name="Science">
        <title>Life at depth: Photobacterium profundum genome sequence and expression analysis.</title>
        <authorList>
            <person name="Vezzi A."/>
            <person name="Campanaro S."/>
            <person name="D'Angelo M."/>
            <person name="Simonato F."/>
            <person name="Vitulo N."/>
            <person name="Lauro F.M."/>
            <person name="Cestaro A."/>
            <person name="Malacrida G."/>
            <person name="Simionati B."/>
            <person name="Cannata N."/>
            <person name="Romualdi C."/>
            <person name="Bartlett D.H."/>
            <person name="Valle G."/>
        </authorList>
    </citation>
    <scope>NUCLEOTIDE SEQUENCE [LARGE SCALE GENOMIC DNA]</scope>
    <source>
        <strain evidence="3">ATCC BAA-1253 / SS9</strain>
    </source>
</reference>
<evidence type="ECO:0000259" key="1">
    <source>
        <dbReference type="SMART" id="SM00829"/>
    </source>
</evidence>
<dbReference type="STRING" id="298386.PBPRA0062"/>